<evidence type="ECO:0000256" key="6">
    <source>
        <dbReference type="ARBA" id="ARBA00023186"/>
    </source>
</evidence>
<feature type="domain" description="PpiC" evidence="9">
    <location>
        <begin position="244"/>
        <end position="363"/>
    </location>
</feature>
<keyword evidence="4 8" id="KW-1133">Transmembrane helix</keyword>
<dbReference type="PANTHER" id="PTHR47529:SF1">
    <property type="entry name" value="PERIPLASMIC CHAPERONE PPID"/>
    <property type="match status" value="1"/>
</dbReference>
<dbReference type="InterPro" id="IPR000297">
    <property type="entry name" value="PPIase_PpiC"/>
</dbReference>
<proteinExistence type="inferred from homology"/>
<protein>
    <submittedName>
        <fullName evidence="10">Peptidyl-prolyl cis-trans isomerase D</fullName>
        <ecNumber evidence="10">5.2.1.8</ecNumber>
    </submittedName>
</protein>
<comment type="subcellular location">
    <subcellularLocation>
        <location evidence="1">Cell membrane</location>
        <topology evidence="1">Single-pass type II membrane protein</topology>
    </subcellularLocation>
</comment>
<name>A0A0P1ITV4_9RHOB</name>
<keyword evidence="11" id="KW-1185">Reference proteome</keyword>
<dbReference type="InterPro" id="IPR052029">
    <property type="entry name" value="PpiD_chaperone"/>
</dbReference>
<dbReference type="SUPFAM" id="SSF54534">
    <property type="entry name" value="FKBP-like"/>
    <property type="match status" value="1"/>
</dbReference>
<evidence type="ECO:0000313" key="11">
    <source>
        <dbReference type="Proteomes" id="UP000051184"/>
    </source>
</evidence>
<dbReference type="OrthoDB" id="9768393at2"/>
<evidence type="ECO:0000256" key="3">
    <source>
        <dbReference type="ARBA" id="ARBA00022692"/>
    </source>
</evidence>
<keyword evidence="6" id="KW-0143">Chaperone</keyword>
<evidence type="ECO:0000256" key="1">
    <source>
        <dbReference type="ARBA" id="ARBA00004401"/>
    </source>
</evidence>
<dbReference type="RefSeq" id="WP_058315959.1">
    <property type="nucleotide sequence ID" value="NZ_CYTO01000024.1"/>
</dbReference>
<evidence type="ECO:0000259" key="9">
    <source>
        <dbReference type="Pfam" id="PF13145"/>
    </source>
</evidence>
<dbReference type="EC" id="5.2.1.8" evidence="10"/>
<dbReference type="InterPro" id="IPR027304">
    <property type="entry name" value="Trigger_fact/SurA_dom_sf"/>
</dbReference>
<organism evidence="10 11">
    <name type="scientific">Cognatishimia activa</name>
    <dbReference type="NCBI Taxonomy" id="1715691"/>
    <lineage>
        <taxon>Bacteria</taxon>
        <taxon>Pseudomonadati</taxon>
        <taxon>Pseudomonadota</taxon>
        <taxon>Alphaproteobacteria</taxon>
        <taxon>Rhodobacterales</taxon>
        <taxon>Paracoccaceae</taxon>
        <taxon>Cognatishimia</taxon>
    </lineage>
</organism>
<dbReference type="Gene3D" id="1.10.4030.10">
    <property type="entry name" value="Porin chaperone SurA, peptide-binding domain"/>
    <property type="match status" value="1"/>
</dbReference>
<evidence type="ECO:0000313" key="10">
    <source>
        <dbReference type="EMBL" id="CUK27042.1"/>
    </source>
</evidence>
<evidence type="ECO:0000256" key="4">
    <source>
        <dbReference type="ARBA" id="ARBA00022989"/>
    </source>
</evidence>
<feature type="transmembrane region" description="Helical" evidence="8">
    <location>
        <begin position="12"/>
        <end position="32"/>
    </location>
</feature>
<gene>
    <name evidence="10" type="primary">ppiD</name>
    <name evidence="10" type="ORF">TA5114_02861</name>
</gene>
<dbReference type="STRING" id="1715691.TA5113_03141"/>
<evidence type="ECO:0000256" key="7">
    <source>
        <dbReference type="ARBA" id="ARBA00038408"/>
    </source>
</evidence>
<keyword evidence="5 8" id="KW-0472">Membrane</keyword>
<dbReference type="Pfam" id="PF13145">
    <property type="entry name" value="Rotamase_2"/>
    <property type="match status" value="1"/>
</dbReference>
<dbReference type="Pfam" id="PF13624">
    <property type="entry name" value="SurA_N_3"/>
    <property type="match status" value="1"/>
</dbReference>
<dbReference type="AlphaFoldDB" id="A0A0P1ITV4"/>
<keyword evidence="2" id="KW-1003">Cell membrane</keyword>
<comment type="similarity">
    <text evidence="7">Belongs to the PpiD chaperone family.</text>
</comment>
<evidence type="ECO:0000256" key="5">
    <source>
        <dbReference type="ARBA" id="ARBA00023136"/>
    </source>
</evidence>
<keyword evidence="3 8" id="KW-0812">Transmembrane</keyword>
<dbReference type="GO" id="GO:0003755">
    <property type="term" value="F:peptidyl-prolyl cis-trans isomerase activity"/>
    <property type="evidence" value="ECO:0007669"/>
    <property type="project" value="UniProtKB-EC"/>
</dbReference>
<accession>A0A0P1ITV4</accession>
<dbReference type="GO" id="GO:0005886">
    <property type="term" value="C:plasma membrane"/>
    <property type="evidence" value="ECO:0007669"/>
    <property type="project" value="UniProtKB-SubCell"/>
</dbReference>
<keyword evidence="10" id="KW-0413">Isomerase</keyword>
<evidence type="ECO:0000256" key="8">
    <source>
        <dbReference type="SAM" id="Phobius"/>
    </source>
</evidence>
<sequence length="614" mass="65518">MAVQNSFTKTLVWILMGMLILGLGGFGITNLGGNVQSVGNVDGKAISVNDYYNAVQRELDAFQAQTGQRITFAQAQQIGLAQQVLSTLVSQRALDVEAERLGLSMGDENLRDQIVTIPAFQGLDGSFDREAYRFALQNSGLNESAFENSLREDAARTLLQTAVIGGIEMPSTYGKTLTEFLAETRSFSYATITESNLDAGVPAPNDVDLQAYYDANTDNFMQPATRDITYAWVAPSMILDTVDVDEDSLKALYEERSAEFNQPERRLVERLVYGTEADAAAALTEITAGNSSFEAEVEARGLALTDVDMGDVTKSALSAAGDAVFAAGSGDVVGPLPTDLGPALFRVNAILEAQSTSYEDAKPALRDELATDRARRVIDAQINTVDDLLAGGATLEEVADETDLVLEAINFHAGSTEAIAGYSDFRAAAQAVQDSDFPEVDTLDDGGIFALRLDGTSEAAPIPFAEARDAVEAAWRAEQVQVALEAKAEALIAEMKSGKDIITLGLNVAQEQDTTRQDFLPDVPPALLQTVFEMAEGDVSAVEGVGSYLIVELDAVAAADLSSGENTSIQNLVNRQASQALTQDILEAYATYVRAGAEIEIDQSALAAVHSQLQ</sequence>
<dbReference type="Proteomes" id="UP000051184">
    <property type="component" value="Unassembled WGS sequence"/>
</dbReference>
<reference evidence="11" key="1">
    <citation type="submission" date="2015-09" db="EMBL/GenBank/DDBJ databases">
        <authorList>
            <person name="Rodrigo-Torres Lidia"/>
            <person name="Arahal R.David."/>
        </authorList>
    </citation>
    <scope>NUCLEOTIDE SEQUENCE [LARGE SCALE GENOMIC DNA]</scope>
    <source>
        <strain evidence="11">CECT 5114</strain>
    </source>
</reference>
<dbReference type="SUPFAM" id="SSF109998">
    <property type="entry name" value="Triger factor/SurA peptide-binding domain-like"/>
    <property type="match status" value="1"/>
</dbReference>
<dbReference type="PANTHER" id="PTHR47529">
    <property type="entry name" value="PEPTIDYL-PROLYL CIS-TRANS ISOMERASE D"/>
    <property type="match status" value="1"/>
</dbReference>
<dbReference type="EMBL" id="CYUE01000021">
    <property type="protein sequence ID" value="CUK27042.1"/>
    <property type="molecule type" value="Genomic_DNA"/>
</dbReference>
<evidence type="ECO:0000256" key="2">
    <source>
        <dbReference type="ARBA" id="ARBA00022475"/>
    </source>
</evidence>